<dbReference type="InterPro" id="IPR038765">
    <property type="entry name" value="Papain-like_cys_pep_sf"/>
</dbReference>
<feature type="domain" description="DUF8039" evidence="3">
    <location>
        <begin position="220"/>
        <end position="252"/>
    </location>
</feature>
<proteinExistence type="predicted"/>
<keyword evidence="5" id="KW-1185">Reference proteome</keyword>
<dbReference type="AlphaFoldDB" id="A0AAQ3NVQ4"/>
<dbReference type="InterPro" id="IPR058352">
    <property type="entry name" value="DUF8039"/>
</dbReference>
<feature type="domain" description="Transposase-associated" evidence="2">
    <location>
        <begin position="3"/>
        <end position="75"/>
    </location>
</feature>
<feature type="coiled-coil region" evidence="1">
    <location>
        <begin position="162"/>
        <end position="189"/>
    </location>
</feature>
<dbReference type="Proteomes" id="UP001374535">
    <property type="component" value="Chromosome 4"/>
</dbReference>
<evidence type="ECO:0000256" key="1">
    <source>
        <dbReference type="SAM" id="Coils"/>
    </source>
</evidence>
<dbReference type="InterPro" id="IPR029480">
    <property type="entry name" value="Transpos_assoc"/>
</dbReference>
<reference evidence="4 5" key="1">
    <citation type="journal article" date="2023" name="Life. Sci Alliance">
        <title>Evolutionary insights into 3D genome organization and epigenetic landscape of Vigna mungo.</title>
        <authorList>
            <person name="Junaid A."/>
            <person name="Singh B."/>
            <person name="Bhatia S."/>
        </authorList>
    </citation>
    <scope>NUCLEOTIDE SEQUENCE [LARGE SCALE GENOMIC DNA]</scope>
    <source>
        <strain evidence="4">Urdbean</strain>
    </source>
</reference>
<evidence type="ECO:0000259" key="3">
    <source>
        <dbReference type="Pfam" id="PF26133"/>
    </source>
</evidence>
<dbReference type="SUPFAM" id="SSF54001">
    <property type="entry name" value="Cysteine proteinases"/>
    <property type="match status" value="1"/>
</dbReference>
<dbReference type="EMBL" id="CP144697">
    <property type="protein sequence ID" value="WVZ15897.1"/>
    <property type="molecule type" value="Genomic_DNA"/>
</dbReference>
<protein>
    <recommendedName>
        <fullName evidence="6">Transposase-associated domain-containing protein</fullName>
    </recommendedName>
</protein>
<dbReference type="Gene3D" id="1.10.418.20">
    <property type="match status" value="1"/>
</dbReference>
<gene>
    <name evidence="4" type="ORF">V8G54_013463</name>
</gene>
<accession>A0AAQ3NVQ4</accession>
<dbReference type="Pfam" id="PF13963">
    <property type="entry name" value="Transpos_assoc"/>
    <property type="match status" value="1"/>
</dbReference>
<dbReference type="Pfam" id="PF26133">
    <property type="entry name" value="DUF8039"/>
    <property type="match status" value="1"/>
</dbReference>
<sequence length="391" mass="45374">MDRKWMFANRLSKEYEDGVKEFCRFAVEHAENPSRIICPCLKCCYSRVMSADELEEHLICNGIDKSYSCWTRHGENRKNHIDKDFHDNTSYTPKETKTTYKLDEVEEIANVIKEDMRDCPQTFDRLTTDAKTPLYNCVKGMRFGVGHKDYFPSKKRHTHHEHDKLIAQMKDLNERMTQMENEIILLRKIRTSNTIEEADIGVNSSQESCTLSSNIFPEPNVSLPIPIVEDGMMTIGQAIGTFVAWPINRIQVVDECPKQSNDNDCGYYVCRYMKEIVTYCEGGTIPTNGVSTEYRRISDCVKEERERSFVRVLEERRMGDGVLFVQHRRKCDVLDSRLRDSDLSVTSLCAGRWMSRPKDFSKGRGDRSEVAMEEIRIALMRKQVHVSDNRS</sequence>
<evidence type="ECO:0008006" key="6">
    <source>
        <dbReference type="Google" id="ProtNLM"/>
    </source>
</evidence>
<evidence type="ECO:0000259" key="2">
    <source>
        <dbReference type="Pfam" id="PF13963"/>
    </source>
</evidence>
<evidence type="ECO:0000313" key="5">
    <source>
        <dbReference type="Proteomes" id="UP001374535"/>
    </source>
</evidence>
<keyword evidence="1" id="KW-0175">Coiled coil</keyword>
<name>A0AAQ3NVQ4_VIGMU</name>
<evidence type="ECO:0000313" key="4">
    <source>
        <dbReference type="EMBL" id="WVZ15897.1"/>
    </source>
</evidence>
<organism evidence="4 5">
    <name type="scientific">Vigna mungo</name>
    <name type="common">Black gram</name>
    <name type="synonym">Phaseolus mungo</name>
    <dbReference type="NCBI Taxonomy" id="3915"/>
    <lineage>
        <taxon>Eukaryota</taxon>
        <taxon>Viridiplantae</taxon>
        <taxon>Streptophyta</taxon>
        <taxon>Embryophyta</taxon>
        <taxon>Tracheophyta</taxon>
        <taxon>Spermatophyta</taxon>
        <taxon>Magnoliopsida</taxon>
        <taxon>eudicotyledons</taxon>
        <taxon>Gunneridae</taxon>
        <taxon>Pentapetalae</taxon>
        <taxon>rosids</taxon>
        <taxon>fabids</taxon>
        <taxon>Fabales</taxon>
        <taxon>Fabaceae</taxon>
        <taxon>Papilionoideae</taxon>
        <taxon>50 kb inversion clade</taxon>
        <taxon>NPAAA clade</taxon>
        <taxon>indigoferoid/millettioid clade</taxon>
        <taxon>Phaseoleae</taxon>
        <taxon>Vigna</taxon>
    </lineage>
</organism>